<reference evidence="3 4" key="1">
    <citation type="submission" date="2019-02" db="EMBL/GenBank/DDBJ databases">
        <title>Deep-cultivation of Planctomycetes and their phenomic and genomic characterization uncovers novel biology.</title>
        <authorList>
            <person name="Wiegand S."/>
            <person name="Jogler M."/>
            <person name="Boedeker C."/>
            <person name="Pinto D."/>
            <person name="Vollmers J."/>
            <person name="Rivas-Marin E."/>
            <person name="Kohn T."/>
            <person name="Peeters S.H."/>
            <person name="Heuer A."/>
            <person name="Rast P."/>
            <person name="Oberbeckmann S."/>
            <person name="Bunk B."/>
            <person name="Jeske O."/>
            <person name="Meyerdierks A."/>
            <person name="Storesund J.E."/>
            <person name="Kallscheuer N."/>
            <person name="Luecker S."/>
            <person name="Lage O.M."/>
            <person name="Pohl T."/>
            <person name="Merkel B.J."/>
            <person name="Hornburger P."/>
            <person name="Mueller R.-W."/>
            <person name="Bruemmer F."/>
            <person name="Labrenz M."/>
            <person name="Spormann A.M."/>
            <person name="Op Den Camp H."/>
            <person name="Overmann J."/>
            <person name="Amann R."/>
            <person name="Jetten M.S.M."/>
            <person name="Mascher T."/>
            <person name="Medema M.H."/>
            <person name="Devos D.P."/>
            <person name="Kaster A.-K."/>
            <person name="Ovreas L."/>
            <person name="Rohde M."/>
            <person name="Galperin M.Y."/>
            <person name="Jogler C."/>
        </authorList>
    </citation>
    <scope>NUCLEOTIDE SEQUENCE [LARGE SCALE GENOMIC DNA]</scope>
    <source>
        <strain evidence="3 4">Pla100</strain>
    </source>
</reference>
<organism evidence="3 4">
    <name type="scientific">Neorhodopirellula pilleata</name>
    <dbReference type="NCBI Taxonomy" id="2714738"/>
    <lineage>
        <taxon>Bacteria</taxon>
        <taxon>Pseudomonadati</taxon>
        <taxon>Planctomycetota</taxon>
        <taxon>Planctomycetia</taxon>
        <taxon>Pirellulales</taxon>
        <taxon>Pirellulaceae</taxon>
        <taxon>Neorhodopirellula</taxon>
    </lineage>
</organism>
<proteinExistence type="predicted"/>
<dbReference type="PANTHER" id="PTHR33055">
    <property type="entry name" value="TRANSPOSASE FOR INSERTION SEQUENCE ELEMENT IS1111A"/>
    <property type="match status" value="1"/>
</dbReference>
<sequence length="451" mass="49756">MTAKRMYRRRPVKNVSLESLQEIASLKGGPGTCVGLDIGKTEIVAVVRWADGAFECPWSIKNPSEISDLIARLVSLKELCGGLTIGLESTGTYGEAVRAAMTTAFLVVHRISGKASSDYKEIFDGVPSQHDGKDAAIIAELTCYGKGTPWTFELASETDQEIRHQVQRLEVFHVQATQWCGRIEAMLAKHWPEVTGLLTLKSSTLNKIITHYGSPAALAADPEAAENLRSWGRGLLKKKKIDQVIASAQTTVGVPIGPGEMAWLQESAAELKRCILEVKASKKRLETMAAAHPGMQEHVGAVGAVTLCIIWSLVGDPSNYDSAGAFLKAIGLNLKERSSGKHQGQLGITKRGPSLVRKYLYFWALRAIQTPELKGWYADFQKVGRRSSASGQRRSSEHRKMKGLVALMRKLSRSLWFAHTHEEAFDYAKVFPGRPLEKRNRRRRRVKVNAA</sequence>
<protein>
    <submittedName>
        <fullName evidence="3">Transposase IS116/IS110/IS902 family protein</fullName>
    </submittedName>
</protein>
<evidence type="ECO:0000259" key="1">
    <source>
        <dbReference type="Pfam" id="PF01548"/>
    </source>
</evidence>
<evidence type="ECO:0000313" key="4">
    <source>
        <dbReference type="Proteomes" id="UP000316213"/>
    </source>
</evidence>
<dbReference type="GO" id="GO:0004803">
    <property type="term" value="F:transposase activity"/>
    <property type="evidence" value="ECO:0007669"/>
    <property type="project" value="InterPro"/>
</dbReference>
<dbReference type="OrthoDB" id="9790935at2"/>
<comment type="caution">
    <text evidence="3">The sequence shown here is derived from an EMBL/GenBank/DDBJ whole genome shotgun (WGS) entry which is preliminary data.</text>
</comment>
<dbReference type="Pfam" id="PF01548">
    <property type="entry name" value="DEDD_Tnp_IS110"/>
    <property type="match status" value="1"/>
</dbReference>
<feature type="domain" description="Transposase IS110-like N-terminal" evidence="1">
    <location>
        <begin position="34"/>
        <end position="192"/>
    </location>
</feature>
<dbReference type="RefSeq" id="WP_146576947.1">
    <property type="nucleotide sequence ID" value="NZ_SJPM01000002.1"/>
</dbReference>
<accession>A0A5C6ANW2</accession>
<dbReference type="InterPro" id="IPR002525">
    <property type="entry name" value="Transp_IS110-like_N"/>
</dbReference>
<dbReference type="InterPro" id="IPR003346">
    <property type="entry name" value="Transposase_20"/>
</dbReference>
<dbReference type="Proteomes" id="UP000316213">
    <property type="component" value="Unassembled WGS sequence"/>
</dbReference>
<dbReference type="InterPro" id="IPR047650">
    <property type="entry name" value="Transpos_IS110"/>
</dbReference>
<dbReference type="PANTHER" id="PTHR33055:SF17">
    <property type="entry name" value="THIRD ORF IN TRANSPOSON ISC1491"/>
    <property type="match status" value="1"/>
</dbReference>
<feature type="domain" description="Transposase IS116/IS110/IS902 C-terminal" evidence="2">
    <location>
        <begin position="301"/>
        <end position="372"/>
    </location>
</feature>
<dbReference type="GO" id="GO:0006313">
    <property type="term" value="P:DNA transposition"/>
    <property type="evidence" value="ECO:0007669"/>
    <property type="project" value="InterPro"/>
</dbReference>
<dbReference type="GO" id="GO:0003677">
    <property type="term" value="F:DNA binding"/>
    <property type="evidence" value="ECO:0007669"/>
    <property type="project" value="InterPro"/>
</dbReference>
<evidence type="ECO:0000259" key="2">
    <source>
        <dbReference type="Pfam" id="PF02371"/>
    </source>
</evidence>
<keyword evidence="4" id="KW-1185">Reference proteome</keyword>
<gene>
    <name evidence="3" type="ORF">Pla100_14380</name>
</gene>
<dbReference type="AlphaFoldDB" id="A0A5C6ANW2"/>
<dbReference type="Pfam" id="PF02371">
    <property type="entry name" value="Transposase_20"/>
    <property type="match status" value="1"/>
</dbReference>
<dbReference type="EMBL" id="SJPM01000002">
    <property type="protein sequence ID" value="TWU01703.1"/>
    <property type="molecule type" value="Genomic_DNA"/>
</dbReference>
<evidence type="ECO:0000313" key="3">
    <source>
        <dbReference type="EMBL" id="TWU01703.1"/>
    </source>
</evidence>
<name>A0A5C6ANW2_9BACT</name>